<dbReference type="EMBL" id="BMJQ01000005">
    <property type="protein sequence ID" value="GGF15511.1"/>
    <property type="molecule type" value="Genomic_DNA"/>
</dbReference>
<dbReference type="AlphaFoldDB" id="A0A8J2YTE9"/>
<dbReference type="Pfam" id="PF13607">
    <property type="entry name" value="Succ_CoA_lig"/>
    <property type="match status" value="1"/>
</dbReference>
<reference evidence="5" key="1">
    <citation type="journal article" date="2014" name="Int. J. Syst. Evol. Microbiol.">
        <title>Complete genome sequence of Corynebacterium casei LMG S-19264T (=DSM 44701T), isolated from a smear-ripened cheese.</title>
        <authorList>
            <consortium name="US DOE Joint Genome Institute (JGI-PGF)"/>
            <person name="Walter F."/>
            <person name="Albersmeier A."/>
            <person name="Kalinowski J."/>
            <person name="Ruckert C."/>
        </authorList>
    </citation>
    <scope>NUCLEOTIDE SEQUENCE</scope>
    <source>
        <strain evidence="5">CGMCC 1.15725</strain>
    </source>
</reference>
<dbReference type="RefSeq" id="WP_189045514.1">
    <property type="nucleotide sequence ID" value="NZ_BMJQ01000005.1"/>
</dbReference>
<dbReference type="PANTHER" id="PTHR42793:SF4">
    <property type="entry name" value="BLL6376 PROTEIN"/>
    <property type="match status" value="1"/>
</dbReference>
<dbReference type="Pfam" id="PF13380">
    <property type="entry name" value="CoA_binding_2"/>
    <property type="match status" value="1"/>
</dbReference>
<proteinExistence type="inferred from homology"/>
<dbReference type="InterPro" id="IPR036291">
    <property type="entry name" value="NAD(P)-bd_dom_sf"/>
</dbReference>
<dbReference type="InterPro" id="IPR011761">
    <property type="entry name" value="ATP-grasp"/>
</dbReference>
<evidence type="ECO:0000256" key="1">
    <source>
        <dbReference type="ARBA" id="ARBA00022532"/>
    </source>
</evidence>
<dbReference type="Gene3D" id="3.30.1490.20">
    <property type="entry name" value="ATP-grasp fold, A domain"/>
    <property type="match status" value="1"/>
</dbReference>
<dbReference type="GO" id="GO:0005524">
    <property type="term" value="F:ATP binding"/>
    <property type="evidence" value="ECO:0007669"/>
    <property type="project" value="UniProtKB-UniRule"/>
</dbReference>
<sequence>MERFSSLTGLLAPRSVAIIGASSDPTRIGGRPIAAMLRRGFQGRIMPVNPNRATVQDLPAFASIADLPEVPDVAIVAVPAEAAVAAVEELAGRGVKGAIVFSAAFAEVGAEGAALQARMAAAARVGGMRLLGPNALGAFNDRIGFYGIFSASLETGYPPPGRIGIASQSGAYGTHVFAVARERRLGTPVCVTTGNEADVTVGDVIGWMAEDPDIDVITAYLEGIRDAESFLAALEAARAAKKPVVVMKVGRSRLGQAAARSHTASIAGDDAVTDAVLAEYGAVRARTTEELLDIAQLATRRIYPARNTLGVITVSGGAGVLVSDAAEELGLAMPPMPVAAQERLTRLLPYAAPANPVDCTAQALNDISLVGQFTEAMVADGDYSSVLAFFTHTGWAASIASGLRRELGGVRTRHPDRLYVLSVLASPELVAGYEAEGFSVYGDPTRATVAIAAMGKFGAAFAHEPGLPPPDVPPITLPAETPNEAEAKRLLAEAGIAAAPERACTTAEAAVEAASAFGFPVVMKILSPDILHKSEIGGVLLDVATADDVRAGFALLIERARHHAPDARLEGVLVAKQLNGGVECILGIHRDPVFGPIAMFGLGGIFVEVMRDVAFRRCPFGEDVADEMIRSIKAAPLLLGARGRPPADIPALARMLARLSVLAYQAGPRLTSIDLNPVVALPAGEGAYALDAVIELGAH</sequence>
<name>A0A8J2YTE9_9PROT</name>
<dbReference type="SUPFAM" id="SSF56059">
    <property type="entry name" value="Glutathione synthetase ATP-binding domain-like"/>
    <property type="match status" value="1"/>
</dbReference>
<dbReference type="PROSITE" id="PS50975">
    <property type="entry name" value="ATP_GRASP"/>
    <property type="match status" value="1"/>
</dbReference>
<comment type="similarity">
    <text evidence="2">In the N-terminal section; belongs to the acetate CoA ligase alpha subunit family.</text>
</comment>
<dbReference type="InterPro" id="IPR032875">
    <property type="entry name" value="Succ_CoA_lig_flav_dom"/>
</dbReference>
<dbReference type="FunFam" id="3.30.1490.20:FF:000020">
    <property type="entry name" value="Protein lysine acetyltransferase"/>
    <property type="match status" value="1"/>
</dbReference>
<dbReference type="Gene3D" id="3.30.470.20">
    <property type="entry name" value="ATP-grasp fold, B domain"/>
    <property type="match status" value="1"/>
</dbReference>
<dbReference type="GO" id="GO:0046872">
    <property type="term" value="F:metal ion binding"/>
    <property type="evidence" value="ECO:0007669"/>
    <property type="project" value="InterPro"/>
</dbReference>
<dbReference type="Pfam" id="PF13549">
    <property type="entry name" value="ATP-grasp_5"/>
    <property type="match status" value="1"/>
</dbReference>
<keyword evidence="3" id="KW-0547">Nucleotide-binding</keyword>
<dbReference type="SUPFAM" id="SSF52210">
    <property type="entry name" value="Succinyl-CoA synthetase domains"/>
    <property type="match status" value="2"/>
</dbReference>
<dbReference type="SUPFAM" id="SSF51735">
    <property type="entry name" value="NAD(P)-binding Rossmann-fold domains"/>
    <property type="match status" value="1"/>
</dbReference>
<evidence type="ECO:0000313" key="6">
    <source>
        <dbReference type="Proteomes" id="UP000646365"/>
    </source>
</evidence>
<comment type="caution">
    <text evidence="5">The sequence shown here is derived from an EMBL/GenBank/DDBJ whole genome shotgun (WGS) entry which is preliminary data.</text>
</comment>
<protein>
    <submittedName>
        <fullName evidence="5">Pimeloyl-CoA synthetase</fullName>
    </submittedName>
</protein>
<keyword evidence="6" id="KW-1185">Reference proteome</keyword>
<dbReference type="InterPro" id="IPR003781">
    <property type="entry name" value="CoA-bd"/>
</dbReference>
<dbReference type="PANTHER" id="PTHR42793">
    <property type="entry name" value="COA BINDING DOMAIN CONTAINING PROTEIN"/>
    <property type="match status" value="1"/>
</dbReference>
<dbReference type="Proteomes" id="UP000646365">
    <property type="component" value="Unassembled WGS sequence"/>
</dbReference>
<keyword evidence="1" id="KW-0816">Tricarboxylic acid cycle</keyword>
<keyword evidence="3" id="KW-0067">ATP-binding</keyword>
<evidence type="ECO:0000256" key="2">
    <source>
        <dbReference type="ARBA" id="ARBA00060888"/>
    </source>
</evidence>
<dbReference type="GO" id="GO:0006099">
    <property type="term" value="P:tricarboxylic acid cycle"/>
    <property type="evidence" value="ECO:0007669"/>
    <property type="project" value="UniProtKB-KW"/>
</dbReference>
<dbReference type="SMART" id="SM00881">
    <property type="entry name" value="CoA_binding"/>
    <property type="match status" value="1"/>
</dbReference>
<evidence type="ECO:0000256" key="3">
    <source>
        <dbReference type="PROSITE-ProRule" id="PRU00409"/>
    </source>
</evidence>
<reference evidence="5" key="2">
    <citation type="submission" date="2020-09" db="EMBL/GenBank/DDBJ databases">
        <authorList>
            <person name="Sun Q."/>
            <person name="Zhou Y."/>
        </authorList>
    </citation>
    <scope>NUCLEOTIDE SEQUENCE</scope>
    <source>
        <strain evidence="5">CGMCC 1.15725</strain>
    </source>
</reference>
<dbReference type="Gene3D" id="3.40.50.261">
    <property type="entry name" value="Succinyl-CoA synthetase domains"/>
    <property type="match status" value="2"/>
</dbReference>
<gene>
    <name evidence="5" type="primary">pauA</name>
    <name evidence="5" type="ORF">GCM10011611_21640</name>
</gene>
<dbReference type="InterPro" id="IPR013815">
    <property type="entry name" value="ATP_grasp_subdomain_1"/>
</dbReference>
<accession>A0A8J2YTE9</accession>
<feature type="domain" description="ATP-grasp" evidence="4">
    <location>
        <begin position="488"/>
        <end position="524"/>
    </location>
</feature>
<dbReference type="Gene3D" id="3.40.50.720">
    <property type="entry name" value="NAD(P)-binding Rossmann-like Domain"/>
    <property type="match status" value="1"/>
</dbReference>
<dbReference type="InterPro" id="IPR016102">
    <property type="entry name" value="Succinyl-CoA_synth-like"/>
</dbReference>
<evidence type="ECO:0000259" key="4">
    <source>
        <dbReference type="PROSITE" id="PS50975"/>
    </source>
</evidence>
<evidence type="ECO:0000313" key="5">
    <source>
        <dbReference type="EMBL" id="GGF15511.1"/>
    </source>
</evidence>
<organism evidence="5 6">
    <name type="scientific">Aliidongia dinghuensis</name>
    <dbReference type="NCBI Taxonomy" id="1867774"/>
    <lineage>
        <taxon>Bacteria</taxon>
        <taxon>Pseudomonadati</taxon>
        <taxon>Pseudomonadota</taxon>
        <taxon>Alphaproteobacteria</taxon>
        <taxon>Rhodospirillales</taxon>
        <taxon>Dongiaceae</taxon>
        <taxon>Aliidongia</taxon>
    </lineage>
</organism>